<protein>
    <submittedName>
        <fullName evidence="1">Uncharacterized protein</fullName>
    </submittedName>
</protein>
<name>A0A8H5ZRR7_COCSA</name>
<dbReference type="Proteomes" id="UP000624244">
    <property type="component" value="Unassembled WGS sequence"/>
</dbReference>
<gene>
    <name evidence="1" type="ORF">GGP41_008040</name>
</gene>
<comment type="caution">
    <text evidence="1">The sequence shown here is derived from an EMBL/GenBank/DDBJ whole genome shotgun (WGS) entry which is preliminary data.</text>
</comment>
<dbReference type="AlphaFoldDB" id="A0A8H5ZRR7"/>
<sequence length="61" mass="7290">MRMSQMAYIMGQMKFIQRDEYDIAIGEGWYQRSMSKQAINHRSWVIIEYSPEQTPTTHYGV</sequence>
<accession>A0A8H5ZRR7</accession>
<evidence type="ECO:0000313" key="2">
    <source>
        <dbReference type="Proteomes" id="UP000624244"/>
    </source>
</evidence>
<dbReference type="EMBL" id="WNKQ01000003">
    <property type="protein sequence ID" value="KAF5852643.1"/>
    <property type="molecule type" value="Genomic_DNA"/>
</dbReference>
<proteinExistence type="predicted"/>
<reference evidence="1" key="1">
    <citation type="submission" date="2019-11" db="EMBL/GenBank/DDBJ databases">
        <title>Bipolaris sorokiniana Genome sequencing.</title>
        <authorList>
            <person name="Wang H."/>
        </authorList>
    </citation>
    <scope>NUCLEOTIDE SEQUENCE</scope>
</reference>
<evidence type="ECO:0000313" key="1">
    <source>
        <dbReference type="EMBL" id="KAF5852643.1"/>
    </source>
</evidence>
<organism evidence="1 2">
    <name type="scientific">Cochliobolus sativus</name>
    <name type="common">Common root rot and spot blotch fungus</name>
    <name type="synonym">Bipolaris sorokiniana</name>
    <dbReference type="NCBI Taxonomy" id="45130"/>
    <lineage>
        <taxon>Eukaryota</taxon>
        <taxon>Fungi</taxon>
        <taxon>Dikarya</taxon>
        <taxon>Ascomycota</taxon>
        <taxon>Pezizomycotina</taxon>
        <taxon>Dothideomycetes</taxon>
        <taxon>Pleosporomycetidae</taxon>
        <taxon>Pleosporales</taxon>
        <taxon>Pleosporineae</taxon>
        <taxon>Pleosporaceae</taxon>
        <taxon>Bipolaris</taxon>
    </lineage>
</organism>